<comment type="subcellular location">
    <subcellularLocation>
        <location evidence="1 10">Cell outer membrane</location>
        <topology evidence="1 10">Multi-pass membrane protein</topology>
    </subcellularLocation>
</comment>
<accession>A0A562BNH1</accession>
<sequence length="760" mass="81574">MKQKTVSKAIHALLSGAATAGVAMSMSMPVTAIAQVVAADGATPGKAPAGGAVLPAVTVTGNAIDNTNQASTGIARLPDTVKETPKVINVVPQEIIQQQRATSLEQVLKNVPGITLSTGEGNGGQSGDQFRIRGLSAKGDIYVDGLRDFGAYKRDSFNTESVEVIKGPSGESFGVGNVGGLINQTSKRANLETSTSIDQSVASASTYRTTVDSNWRLNDTSALRINGMFQDGEVADRNHVKDDRKGVAIDFGTGIGTSTEWHLNYSYLYRNGTPDYGVPMAVGNDGISRPLTEFGVPGISSSTSYVRNTDHDKSSVHMVSSGFQTKLDNGITINNDTRLSVYERDFSATNPAGITNANLRRLLNGENVALSYGAGGGMAYLQRGWAVQNVLSAKGEFNTGRIRHRAMVGLDMNYQRDHRDQGAWTGRVNNQTVIDPNFQMTPGAFVTYGGTYREANATNVGVFANDRVWLTDQFSLLGSLRWDYFRSEYGTNAASAIGGTADSKKLSPAISAIWEPTKDYMFYTSFARTYRPVGTDIAMAVGGVQSEVPASGVGNEPERSDTIEVGAKLDFLDKRLGVTGAIFQTKKRNAYTVDPVTGDITEGFAESGEGRRIRGVELGMSGRITSNWMANIAYAYLDGEVTSASTAANVGNMAPGVSRHNVTLWTSYDIPHTLLPLPGRLTVGGGLQYASDYWADSANTGRMPENFSVDAMIAYKIGKYRISLNGYNLTDRLNYQSSFNASRAVPTSRRTFLLNVGMTF</sequence>
<name>A0A562BNH1_9BURK</name>
<gene>
    <name evidence="15" type="ORF">L602_002000000750</name>
</gene>
<evidence type="ECO:0000313" key="16">
    <source>
        <dbReference type="Proteomes" id="UP000318141"/>
    </source>
</evidence>
<dbReference type="InterPro" id="IPR012910">
    <property type="entry name" value="Plug_dom"/>
</dbReference>
<dbReference type="NCBIfam" id="TIGR01783">
    <property type="entry name" value="TonB-siderophor"/>
    <property type="match status" value="1"/>
</dbReference>
<evidence type="ECO:0000256" key="4">
    <source>
        <dbReference type="ARBA" id="ARBA00022452"/>
    </source>
</evidence>
<dbReference type="GO" id="GO:0009279">
    <property type="term" value="C:cell outer membrane"/>
    <property type="evidence" value="ECO:0007669"/>
    <property type="project" value="UniProtKB-SubCell"/>
</dbReference>
<protein>
    <submittedName>
        <fullName evidence="15">Catecholate siderophore receptor</fullName>
    </submittedName>
</protein>
<evidence type="ECO:0000256" key="11">
    <source>
        <dbReference type="RuleBase" id="RU003357"/>
    </source>
</evidence>
<dbReference type="EMBL" id="VLJN01000013">
    <property type="protein sequence ID" value="TWG86470.1"/>
    <property type="molecule type" value="Genomic_DNA"/>
</dbReference>
<dbReference type="AlphaFoldDB" id="A0A562BNH1"/>
<dbReference type="PANTHER" id="PTHR32552:SF83">
    <property type="entry name" value="BLR3904 PROTEIN"/>
    <property type="match status" value="1"/>
</dbReference>
<keyword evidence="6 11" id="KW-0798">TonB box</keyword>
<evidence type="ECO:0000256" key="5">
    <source>
        <dbReference type="ARBA" id="ARBA00022692"/>
    </source>
</evidence>
<dbReference type="Gene3D" id="2.40.170.20">
    <property type="entry name" value="TonB-dependent receptor, beta-barrel domain"/>
    <property type="match status" value="1"/>
</dbReference>
<dbReference type="InterPro" id="IPR000531">
    <property type="entry name" value="Beta-barrel_TonB"/>
</dbReference>
<dbReference type="GO" id="GO:0015344">
    <property type="term" value="F:siderophore uptake transmembrane transporter activity"/>
    <property type="evidence" value="ECO:0007669"/>
    <property type="project" value="TreeGrafter"/>
</dbReference>
<evidence type="ECO:0000256" key="10">
    <source>
        <dbReference type="PROSITE-ProRule" id="PRU01360"/>
    </source>
</evidence>
<dbReference type="Pfam" id="PF00593">
    <property type="entry name" value="TonB_dep_Rec_b-barrel"/>
    <property type="match status" value="1"/>
</dbReference>
<keyword evidence="12" id="KW-0732">Signal</keyword>
<proteinExistence type="inferred from homology"/>
<dbReference type="GO" id="GO:0038023">
    <property type="term" value="F:signaling receptor activity"/>
    <property type="evidence" value="ECO:0007669"/>
    <property type="project" value="InterPro"/>
</dbReference>
<dbReference type="PROSITE" id="PS52016">
    <property type="entry name" value="TONB_DEPENDENT_REC_3"/>
    <property type="match status" value="1"/>
</dbReference>
<evidence type="ECO:0000256" key="1">
    <source>
        <dbReference type="ARBA" id="ARBA00004571"/>
    </source>
</evidence>
<dbReference type="Gene3D" id="2.170.130.10">
    <property type="entry name" value="TonB-dependent receptor, plug domain"/>
    <property type="match status" value="1"/>
</dbReference>
<keyword evidence="7 10" id="KW-0472">Membrane</keyword>
<keyword evidence="5 10" id="KW-0812">Transmembrane</keyword>
<dbReference type="CDD" id="cd01347">
    <property type="entry name" value="ligand_gated_channel"/>
    <property type="match status" value="1"/>
</dbReference>
<evidence type="ECO:0000259" key="14">
    <source>
        <dbReference type="Pfam" id="PF07715"/>
    </source>
</evidence>
<feature type="signal peptide" evidence="12">
    <location>
        <begin position="1"/>
        <end position="34"/>
    </location>
</feature>
<feature type="domain" description="TonB-dependent receptor plug" evidence="14">
    <location>
        <begin position="81"/>
        <end position="180"/>
    </location>
</feature>
<dbReference type="Pfam" id="PF07715">
    <property type="entry name" value="Plug"/>
    <property type="match status" value="1"/>
</dbReference>
<dbReference type="GO" id="GO:0015891">
    <property type="term" value="P:siderophore transport"/>
    <property type="evidence" value="ECO:0007669"/>
    <property type="project" value="InterPro"/>
</dbReference>
<keyword evidence="8 15" id="KW-0675">Receptor</keyword>
<dbReference type="InterPro" id="IPR039426">
    <property type="entry name" value="TonB-dep_rcpt-like"/>
</dbReference>
<keyword evidence="3 10" id="KW-0813">Transport</keyword>
<dbReference type="PANTHER" id="PTHR32552">
    <property type="entry name" value="FERRICHROME IRON RECEPTOR-RELATED"/>
    <property type="match status" value="1"/>
</dbReference>
<keyword evidence="9 10" id="KW-0998">Cell outer membrane</keyword>
<dbReference type="SUPFAM" id="SSF56935">
    <property type="entry name" value="Porins"/>
    <property type="match status" value="1"/>
</dbReference>
<evidence type="ECO:0000259" key="13">
    <source>
        <dbReference type="Pfam" id="PF00593"/>
    </source>
</evidence>
<evidence type="ECO:0000256" key="9">
    <source>
        <dbReference type="ARBA" id="ARBA00023237"/>
    </source>
</evidence>
<evidence type="ECO:0000256" key="7">
    <source>
        <dbReference type="ARBA" id="ARBA00023136"/>
    </source>
</evidence>
<reference evidence="15 16" key="1">
    <citation type="submission" date="2019-07" db="EMBL/GenBank/DDBJ databases">
        <title>Genome sequencing of lignin-degrading bacterial isolates.</title>
        <authorList>
            <person name="Gladden J."/>
        </authorList>
    </citation>
    <scope>NUCLEOTIDE SEQUENCE [LARGE SCALE GENOMIC DNA]</scope>
    <source>
        <strain evidence="15 16">J11</strain>
    </source>
</reference>
<evidence type="ECO:0000256" key="6">
    <source>
        <dbReference type="ARBA" id="ARBA00023077"/>
    </source>
</evidence>
<keyword evidence="4 10" id="KW-1134">Transmembrane beta strand</keyword>
<evidence type="ECO:0000313" key="15">
    <source>
        <dbReference type="EMBL" id="TWG86470.1"/>
    </source>
</evidence>
<dbReference type="InterPro" id="IPR010105">
    <property type="entry name" value="TonB_sidphr_rcpt"/>
</dbReference>
<evidence type="ECO:0000256" key="12">
    <source>
        <dbReference type="SAM" id="SignalP"/>
    </source>
</evidence>
<comment type="caution">
    <text evidence="15">The sequence shown here is derived from an EMBL/GenBank/DDBJ whole genome shotgun (WGS) entry which is preliminary data.</text>
</comment>
<evidence type="ECO:0000256" key="8">
    <source>
        <dbReference type="ARBA" id="ARBA00023170"/>
    </source>
</evidence>
<evidence type="ECO:0000256" key="3">
    <source>
        <dbReference type="ARBA" id="ARBA00022448"/>
    </source>
</evidence>
<evidence type="ECO:0000256" key="2">
    <source>
        <dbReference type="ARBA" id="ARBA00009810"/>
    </source>
</evidence>
<comment type="similarity">
    <text evidence="2 10 11">Belongs to the TonB-dependent receptor family.</text>
</comment>
<keyword evidence="16" id="KW-1185">Reference proteome</keyword>
<feature type="domain" description="TonB-dependent receptor-like beta-barrel" evidence="13">
    <location>
        <begin position="254"/>
        <end position="729"/>
    </location>
</feature>
<dbReference type="InterPro" id="IPR036942">
    <property type="entry name" value="Beta-barrel_TonB_sf"/>
</dbReference>
<feature type="chain" id="PRO_5022165661" evidence="12">
    <location>
        <begin position="35"/>
        <end position="760"/>
    </location>
</feature>
<dbReference type="Proteomes" id="UP000318141">
    <property type="component" value="Unassembled WGS sequence"/>
</dbReference>
<dbReference type="InterPro" id="IPR037066">
    <property type="entry name" value="Plug_dom_sf"/>
</dbReference>
<organism evidence="15 16">
    <name type="scientific">Cupriavidus gilardii J11</name>
    <dbReference type="NCBI Taxonomy" id="936133"/>
    <lineage>
        <taxon>Bacteria</taxon>
        <taxon>Pseudomonadati</taxon>
        <taxon>Pseudomonadota</taxon>
        <taxon>Betaproteobacteria</taxon>
        <taxon>Burkholderiales</taxon>
        <taxon>Burkholderiaceae</taxon>
        <taxon>Cupriavidus</taxon>
    </lineage>
</organism>